<organism evidence="1 2">
    <name type="scientific">Malus baccata</name>
    <name type="common">Siberian crab apple</name>
    <name type="synonym">Pyrus baccata</name>
    <dbReference type="NCBI Taxonomy" id="106549"/>
    <lineage>
        <taxon>Eukaryota</taxon>
        <taxon>Viridiplantae</taxon>
        <taxon>Streptophyta</taxon>
        <taxon>Embryophyta</taxon>
        <taxon>Tracheophyta</taxon>
        <taxon>Spermatophyta</taxon>
        <taxon>Magnoliopsida</taxon>
        <taxon>eudicotyledons</taxon>
        <taxon>Gunneridae</taxon>
        <taxon>Pentapetalae</taxon>
        <taxon>rosids</taxon>
        <taxon>fabids</taxon>
        <taxon>Rosales</taxon>
        <taxon>Rosaceae</taxon>
        <taxon>Amygdaloideae</taxon>
        <taxon>Maleae</taxon>
        <taxon>Malus</taxon>
    </lineage>
</organism>
<dbReference type="Proteomes" id="UP000315295">
    <property type="component" value="Unassembled WGS sequence"/>
</dbReference>
<name>A0A540NT03_MALBA</name>
<dbReference type="EMBL" id="VIEB01000005">
    <property type="protein sequence ID" value="TQE14085.1"/>
    <property type="molecule type" value="Genomic_DNA"/>
</dbReference>
<dbReference type="AlphaFoldDB" id="A0A540NT03"/>
<proteinExistence type="predicted"/>
<evidence type="ECO:0000313" key="2">
    <source>
        <dbReference type="Proteomes" id="UP000315295"/>
    </source>
</evidence>
<reference evidence="1 2" key="1">
    <citation type="journal article" date="2019" name="G3 (Bethesda)">
        <title>Sequencing of a Wild Apple (Malus baccata) Genome Unravels the Differences Between Cultivated and Wild Apple Species Regarding Disease Resistance and Cold Tolerance.</title>
        <authorList>
            <person name="Chen X."/>
        </authorList>
    </citation>
    <scope>NUCLEOTIDE SEQUENCE [LARGE SCALE GENOMIC DNA]</scope>
    <source>
        <strain evidence="2">cv. Shandingzi</strain>
        <tissue evidence="1">Leaves</tissue>
    </source>
</reference>
<dbReference type="STRING" id="106549.A0A540NT03"/>
<protein>
    <submittedName>
        <fullName evidence="1">Uncharacterized protein</fullName>
    </submittedName>
</protein>
<sequence>MLFLFEYRGAHLLIGEQFSDAADFIISFRVDFDISKWARDHLFDRELHLPVPSYADTLDVVALIDDLYQECVLSIFLDIKKLWVFRILNACRLVAQYSDVILVLCEALRVIQGTVGRVGEFFLRVVQVSMPWGRR</sequence>
<evidence type="ECO:0000313" key="1">
    <source>
        <dbReference type="EMBL" id="TQE14085.1"/>
    </source>
</evidence>
<comment type="caution">
    <text evidence="1">The sequence shown here is derived from an EMBL/GenBank/DDBJ whole genome shotgun (WGS) entry which is preliminary data.</text>
</comment>
<accession>A0A540NT03</accession>
<gene>
    <name evidence="1" type="ORF">C1H46_000004</name>
</gene>
<keyword evidence="2" id="KW-1185">Reference proteome</keyword>